<dbReference type="CDD" id="cd00446">
    <property type="entry name" value="GrpE"/>
    <property type="match status" value="1"/>
</dbReference>
<comment type="caution">
    <text evidence="4">The sequence shown here is derived from an EMBL/GenBank/DDBJ whole genome shotgun (WGS) entry which is preliminary data.</text>
</comment>
<dbReference type="SUPFAM" id="SSF51064">
    <property type="entry name" value="Head domain of nucleotide exchange factor GrpE"/>
    <property type="match status" value="1"/>
</dbReference>
<dbReference type="GO" id="GO:0051082">
    <property type="term" value="F:unfolded protein binding"/>
    <property type="evidence" value="ECO:0007669"/>
    <property type="project" value="TreeGrafter"/>
</dbReference>
<dbReference type="SUPFAM" id="SSF58014">
    <property type="entry name" value="Coiled-coil domain of nucleotide exchange factor GrpE"/>
    <property type="match status" value="1"/>
</dbReference>
<evidence type="ECO:0000256" key="1">
    <source>
        <dbReference type="ARBA" id="ARBA00009054"/>
    </source>
</evidence>
<feature type="compositionally biased region" description="Basic and acidic residues" evidence="3">
    <location>
        <begin position="1"/>
        <end position="17"/>
    </location>
</feature>
<dbReference type="InterPro" id="IPR000740">
    <property type="entry name" value="GrpE"/>
</dbReference>
<dbReference type="InterPro" id="IPR009012">
    <property type="entry name" value="GrpE_head"/>
</dbReference>
<name>A0A644WLB9_9ZZZZ</name>
<proteinExistence type="inferred from homology"/>
<dbReference type="Gene3D" id="2.30.22.10">
    <property type="entry name" value="Head domain of nucleotide exchange factor GrpE"/>
    <property type="match status" value="1"/>
</dbReference>
<dbReference type="PANTHER" id="PTHR21237:SF23">
    <property type="entry name" value="GRPE PROTEIN HOMOLOG, MITOCHONDRIAL"/>
    <property type="match status" value="1"/>
</dbReference>
<dbReference type="GO" id="GO:0000774">
    <property type="term" value="F:adenyl-nucleotide exchange factor activity"/>
    <property type="evidence" value="ECO:0007669"/>
    <property type="project" value="InterPro"/>
</dbReference>
<reference evidence="4" key="1">
    <citation type="submission" date="2019-08" db="EMBL/GenBank/DDBJ databases">
        <authorList>
            <person name="Kucharzyk K."/>
            <person name="Murdoch R.W."/>
            <person name="Higgins S."/>
            <person name="Loffler F."/>
        </authorList>
    </citation>
    <scope>NUCLEOTIDE SEQUENCE</scope>
</reference>
<dbReference type="HAMAP" id="MF_01151">
    <property type="entry name" value="GrpE"/>
    <property type="match status" value="1"/>
</dbReference>
<accession>A0A644WLB9</accession>
<protein>
    <submittedName>
        <fullName evidence="4">Protein GrpE</fullName>
    </submittedName>
</protein>
<dbReference type="PRINTS" id="PR00773">
    <property type="entry name" value="GRPEPROTEIN"/>
</dbReference>
<dbReference type="GO" id="GO:0042803">
    <property type="term" value="F:protein homodimerization activity"/>
    <property type="evidence" value="ECO:0007669"/>
    <property type="project" value="InterPro"/>
</dbReference>
<comment type="similarity">
    <text evidence="1">Belongs to the GrpE family.</text>
</comment>
<dbReference type="PANTHER" id="PTHR21237">
    <property type="entry name" value="GRPE PROTEIN"/>
    <property type="match status" value="1"/>
</dbReference>
<evidence type="ECO:0000313" key="4">
    <source>
        <dbReference type="EMBL" id="MPM03213.1"/>
    </source>
</evidence>
<keyword evidence="2" id="KW-0143">Chaperone</keyword>
<dbReference type="InterPro" id="IPR013805">
    <property type="entry name" value="GrpE_CC"/>
</dbReference>
<feature type="compositionally biased region" description="Polar residues" evidence="3">
    <location>
        <begin position="23"/>
        <end position="37"/>
    </location>
</feature>
<dbReference type="GO" id="GO:0051087">
    <property type="term" value="F:protein-folding chaperone binding"/>
    <property type="evidence" value="ECO:0007669"/>
    <property type="project" value="InterPro"/>
</dbReference>
<feature type="region of interest" description="Disordered" evidence="3">
    <location>
        <begin position="1"/>
        <end position="46"/>
    </location>
</feature>
<dbReference type="GO" id="GO:0006457">
    <property type="term" value="P:protein folding"/>
    <property type="evidence" value="ECO:0007669"/>
    <property type="project" value="InterPro"/>
</dbReference>
<dbReference type="EMBL" id="VSSQ01000933">
    <property type="protein sequence ID" value="MPM03213.1"/>
    <property type="molecule type" value="Genomic_DNA"/>
</dbReference>
<evidence type="ECO:0000256" key="2">
    <source>
        <dbReference type="ARBA" id="ARBA00023186"/>
    </source>
</evidence>
<dbReference type="Gene3D" id="3.90.20.20">
    <property type="match status" value="1"/>
</dbReference>
<organism evidence="4">
    <name type="scientific">bioreactor metagenome</name>
    <dbReference type="NCBI Taxonomy" id="1076179"/>
    <lineage>
        <taxon>unclassified sequences</taxon>
        <taxon>metagenomes</taxon>
        <taxon>ecological metagenomes</taxon>
    </lineage>
</organism>
<dbReference type="AlphaFoldDB" id="A0A644WLB9"/>
<dbReference type="Pfam" id="PF01025">
    <property type="entry name" value="GrpE"/>
    <property type="match status" value="1"/>
</dbReference>
<gene>
    <name evidence="4" type="primary">grpE_16</name>
    <name evidence="4" type="ORF">SDC9_49477</name>
</gene>
<sequence>MDKKDKKSKSDAQDEVKAATAQAVDTQQEEPTSSETAGQDAKVPSELEQKELEIVRLKEQLETAQSELASLKEQMLRDRADLENYRKRLIRDKEDSIRFANENLIKDLLQPLDDFSRALEAAESTKDYAKVHDGVVMVNSQLYSTLEKNWGLQKIESVGKEFNPEEHEAYMVVTDDSLETETVLQEFIVGYKLHGRVLRPSKVKVGKPNV</sequence>
<evidence type="ECO:0000256" key="3">
    <source>
        <dbReference type="SAM" id="MobiDB-lite"/>
    </source>
</evidence>